<dbReference type="PANTHER" id="PTHR45947:SF13">
    <property type="entry name" value="TRANSFERASE"/>
    <property type="match status" value="1"/>
</dbReference>
<keyword evidence="4" id="KW-1185">Reference proteome</keyword>
<dbReference type="Proteomes" id="UP000238762">
    <property type="component" value="Unassembled WGS sequence"/>
</dbReference>
<feature type="domain" description="Glycosyltransferase subfamily 4-like N-terminal" evidence="2">
    <location>
        <begin position="63"/>
        <end position="199"/>
    </location>
</feature>
<dbReference type="OrthoDB" id="9787111at2"/>
<reference evidence="3 4" key="2">
    <citation type="submission" date="2018-03" db="EMBL/GenBank/DDBJ databases">
        <title>The ancient ancestry and fast evolution of plastids.</title>
        <authorList>
            <person name="Moore K.R."/>
            <person name="Magnabosco C."/>
            <person name="Momper L."/>
            <person name="Gold D.A."/>
            <person name="Bosak T."/>
            <person name="Fournier G.P."/>
        </authorList>
    </citation>
    <scope>NUCLEOTIDE SEQUENCE [LARGE SCALE GENOMIC DNA]</scope>
    <source>
        <strain evidence="3 4">CCAP 1448/3</strain>
    </source>
</reference>
<evidence type="ECO:0000313" key="3">
    <source>
        <dbReference type="EMBL" id="PSB05261.1"/>
    </source>
</evidence>
<dbReference type="Gene3D" id="3.40.50.2000">
    <property type="entry name" value="Glycogen Phosphorylase B"/>
    <property type="match status" value="2"/>
</dbReference>
<evidence type="ECO:0000259" key="1">
    <source>
        <dbReference type="Pfam" id="PF00534"/>
    </source>
</evidence>
<protein>
    <submittedName>
        <fullName evidence="3">Glycosyl transferase family 1</fullName>
    </submittedName>
</protein>
<comment type="caution">
    <text evidence="3">The sequence shown here is derived from an EMBL/GenBank/DDBJ whole genome shotgun (WGS) entry which is preliminary data.</text>
</comment>
<organism evidence="3 4">
    <name type="scientific">Merismopedia glauca CCAP 1448/3</name>
    <dbReference type="NCBI Taxonomy" id="1296344"/>
    <lineage>
        <taxon>Bacteria</taxon>
        <taxon>Bacillati</taxon>
        <taxon>Cyanobacteriota</taxon>
        <taxon>Cyanophyceae</taxon>
        <taxon>Synechococcales</taxon>
        <taxon>Merismopediaceae</taxon>
        <taxon>Merismopedia</taxon>
    </lineage>
</organism>
<dbReference type="InterPro" id="IPR050194">
    <property type="entry name" value="Glycosyltransferase_grp1"/>
</dbReference>
<proteinExistence type="predicted"/>
<dbReference type="Pfam" id="PF00534">
    <property type="entry name" value="Glycos_transf_1"/>
    <property type="match status" value="1"/>
</dbReference>
<gene>
    <name evidence="3" type="ORF">C7B64_00205</name>
</gene>
<dbReference type="PANTHER" id="PTHR45947">
    <property type="entry name" value="SULFOQUINOVOSYL TRANSFERASE SQD2"/>
    <property type="match status" value="1"/>
</dbReference>
<evidence type="ECO:0000313" key="4">
    <source>
        <dbReference type="Proteomes" id="UP000238762"/>
    </source>
</evidence>
<evidence type="ECO:0000259" key="2">
    <source>
        <dbReference type="Pfam" id="PF13579"/>
    </source>
</evidence>
<sequence>MQILTAHNYYQIRGGEDESYTAEKKLLQTMGHQVEAYEEHNDRISSLSSLQLAQTSIWSSEVYHHLKQQFQATKYDLVHVQNFFPLISPSLYYAAKEAGIPVVQTLRNYRLLCPNALFFRNGKVCEDCIGQFVPISGIIHGCYRESQLATAGVAAMLSVHRGLQTWTKMVDAYITLTEFAKQKLVQGGLPAAKIQVKPNFLSPDPGMGTGSGGYALYVGRLSVEKGVDTLLEAWKGLAGHIPLKIIGDGPLAESVHLAAAQMPQVEVLGRLPPSQVYELMGEAMMVIFPSKWYETFGRVAVEAFAKGTPVIGANIGAIAELIDHRRTGLLFEPGNDEDLMTQVEWLLDRSQTWQEMRQHARLEYETKYTAEVNYQQMMEIYHSVCS</sequence>
<dbReference type="RefSeq" id="WP_106286644.1">
    <property type="nucleotide sequence ID" value="NZ_CAWNTC010000090.1"/>
</dbReference>
<dbReference type="Pfam" id="PF13579">
    <property type="entry name" value="Glyco_trans_4_4"/>
    <property type="match status" value="1"/>
</dbReference>
<feature type="domain" description="Glycosyl transferase family 1" evidence="1">
    <location>
        <begin position="214"/>
        <end position="361"/>
    </location>
</feature>
<keyword evidence="3" id="KW-0808">Transferase</keyword>
<dbReference type="EMBL" id="PVWJ01000001">
    <property type="protein sequence ID" value="PSB05261.1"/>
    <property type="molecule type" value="Genomic_DNA"/>
</dbReference>
<dbReference type="SUPFAM" id="SSF53756">
    <property type="entry name" value="UDP-Glycosyltransferase/glycogen phosphorylase"/>
    <property type="match status" value="1"/>
</dbReference>
<dbReference type="InterPro" id="IPR001296">
    <property type="entry name" value="Glyco_trans_1"/>
</dbReference>
<dbReference type="InterPro" id="IPR028098">
    <property type="entry name" value="Glyco_trans_4-like_N"/>
</dbReference>
<dbReference type="GO" id="GO:0016757">
    <property type="term" value="F:glycosyltransferase activity"/>
    <property type="evidence" value="ECO:0007669"/>
    <property type="project" value="InterPro"/>
</dbReference>
<accession>A0A2T1CAI9</accession>
<name>A0A2T1CAI9_9CYAN</name>
<reference evidence="3 4" key="1">
    <citation type="submission" date="2018-02" db="EMBL/GenBank/DDBJ databases">
        <authorList>
            <person name="Cohen D.B."/>
            <person name="Kent A.D."/>
        </authorList>
    </citation>
    <scope>NUCLEOTIDE SEQUENCE [LARGE SCALE GENOMIC DNA]</scope>
    <source>
        <strain evidence="3 4">CCAP 1448/3</strain>
    </source>
</reference>
<dbReference type="AlphaFoldDB" id="A0A2T1CAI9"/>